<evidence type="ECO:0000313" key="1">
    <source>
        <dbReference type="EMBL" id="GBB97214.1"/>
    </source>
</evidence>
<dbReference type="EMBL" id="BEXD01002157">
    <property type="protein sequence ID" value="GBB97214.1"/>
    <property type="molecule type" value="Genomic_DNA"/>
</dbReference>
<sequence length="71" mass="8646">MLLNEKYNQTFGIKVKKGWKVLLDEKHDQMFGIIVRKVLPDEKHDQTFEIKYYQTKNMTRFLELSITRQKI</sequence>
<evidence type="ECO:0000313" key="2">
    <source>
        <dbReference type="Proteomes" id="UP000247702"/>
    </source>
</evidence>
<accession>A0A2Z6RGQ9</accession>
<keyword evidence="2" id="KW-1185">Reference proteome</keyword>
<name>A0A2Z6RGQ9_9GLOM</name>
<dbReference type="Proteomes" id="UP000247702">
    <property type="component" value="Unassembled WGS sequence"/>
</dbReference>
<reference evidence="1 2" key="1">
    <citation type="submission" date="2017-11" db="EMBL/GenBank/DDBJ databases">
        <title>The genome of Rhizophagus clarus HR1 reveals common genetic basis of auxotrophy among arbuscular mycorrhizal fungi.</title>
        <authorList>
            <person name="Kobayashi Y."/>
        </authorList>
    </citation>
    <scope>NUCLEOTIDE SEQUENCE [LARGE SCALE GENOMIC DNA]</scope>
    <source>
        <strain evidence="1 2">HR1</strain>
    </source>
</reference>
<proteinExistence type="predicted"/>
<protein>
    <submittedName>
        <fullName evidence="1">Uncharacterized protein</fullName>
    </submittedName>
</protein>
<dbReference type="AlphaFoldDB" id="A0A2Z6RGQ9"/>
<gene>
    <name evidence="1" type="ORF">RclHR1_02940016</name>
</gene>
<organism evidence="1 2">
    <name type="scientific">Rhizophagus clarus</name>
    <dbReference type="NCBI Taxonomy" id="94130"/>
    <lineage>
        <taxon>Eukaryota</taxon>
        <taxon>Fungi</taxon>
        <taxon>Fungi incertae sedis</taxon>
        <taxon>Mucoromycota</taxon>
        <taxon>Glomeromycotina</taxon>
        <taxon>Glomeromycetes</taxon>
        <taxon>Glomerales</taxon>
        <taxon>Glomeraceae</taxon>
        <taxon>Rhizophagus</taxon>
    </lineage>
</organism>
<comment type="caution">
    <text evidence="1">The sequence shown here is derived from an EMBL/GenBank/DDBJ whole genome shotgun (WGS) entry which is preliminary data.</text>
</comment>